<keyword evidence="2" id="KW-0547">Nucleotide-binding</keyword>
<feature type="compositionally biased region" description="Low complexity" evidence="5">
    <location>
        <begin position="268"/>
        <end position="278"/>
    </location>
</feature>
<name>A0ABN2W6N3_9ACTN</name>
<dbReference type="Pfam" id="PF00069">
    <property type="entry name" value="Pkinase"/>
    <property type="match status" value="1"/>
</dbReference>
<feature type="compositionally biased region" description="Gly residues" evidence="5">
    <location>
        <begin position="258"/>
        <end position="267"/>
    </location>
</feature>
<dbReference type="PROSITE" id="PS50011">
    <property type="entry name" value="PROTEIN_KINASE_DOM"/>
    <property type="match status" value="1"/>
</dbReference>
<keyword evidence="8" id="KW-1185">Reference proteome</keyword>
<dbReference type="Proteomes" id="UP001500016">
    <property type="component" value="Unassembled WGS sequence"/>
</dbReference>
<dbReference type="Gene3D" id="3.30.200.20">
    <property type="entry name" value="Phosphorylase Kinase, domain 1"/>
    <property type="match status" value="1"/>
</dbReference>
<feature type="region of interest" description="Disordered" evidence="5">
    <location>
        <begin position="586"/>
        <end position="623"/>
    </location>
</feature>
<dbReference type="SUPFAM" id="SSF56112">
    <property type="entry name" value="Protein kinase-like (PK-like)"/>
    <property type="match status" value="1"/>
</dbReference>
<organism evidence="7 8">
    <name type="scientific">Streptomyces albiaxialis</name>
    <dbReference type="NCBI Taxonomy" id="329523"/>
    <lineage>
        <taxon>Bacteria</taxon>
        <taxon>Bacillati</taxon>
        <taxon>Actinomycetota</taxon>
        <taxon>Actinomycetes</taxon>
        <taxon>Kitasatosporales</taxon>
        <taxon>Streptomycetaceae</taxon>
        <taxon>Streptomyces</taxon>
    </lineage>
</organism>
<sequence length="623" mass="63300">MGRVYLARSERGRTVAVKLVQRELAEQEEFRSRFRQEVNAARRVGGEWTAPVLDADTEAEIPWVATGYIAGPTLRQVVGHEHGPLPERSLRHLATALAEALRAIHGAGLIHRDLKPSNVLVTLDGPRVIDFGIARALEASAAGGLTRTGSSVGSPGFMSPEQVRGDRVTAASDIFCLGSVLAYAATGRSPFGSGDSGVHVLLYRITQEEPDLDGVPDDLRPLIAACLEKDPAARPSLDAILNLADENTGQDEESSTDGTGGTGGTNGTNGTDGTDGTDGTAGGKHKGTGAATDGRSWLPEALVVQLGRHAVRLLDTESPDDVPRTPNPAPASAPAPGSSEAVTEAGAAGTPAVSGAGDAAGDVEKTAERTTVDGAATGTPAQPGTGQPGTSGGGSAGGGAGGGDGVHGMPTMVGAPSPQPPPAPYGYGYGYPHAQPPAPEPPRRNGVPVSVILVTLVALLAGAGTALLVVRGQDDGGDDGGNKAQDKKARSSQNSAPDESSGTPSSPSPSGPSDGDIQDRFLGSWRSALPGKPDHTRRMVVRQASPGETAMTLSADGPDYHCEFEAKLTSAGDTVKLAATVVTVGAGSESCSPGQPTTLVPVGSDQLRRDNSDGTAPLTYTRD</sequence>
<dbReference type="PANTHER" id="PTHR43289">
    <property type="entry name" value="MITOGEN-ACTIVATED PROTEIN KINASE KINASE KINASE 20-RELATED"/>
    <property type="match status" value="1"/>
</dbReference>
<feature type="region of interest" description="Disordered" evidence="5">
    <location>
        <begin position="474"/>
        <end position="539"/>
    </location>
</feature>
<keyword evidence="3" id="KW-0418">Kinase</keyword>
<evidence type="ECO:0000259" key="6">
    <source>
        <dbReference type="PROSITE" id="PS50011"/>
    </source>
</evidence>
<proteinExistence type="predicted"/>
<dbReference type="InterPro" id="IPR008271">
    <property type="entry name" value="Ser/Thr_kinase_AS"/>
</dbReference>
<dbReference type="SMART" id="SM00220">
    <property type="entry name" value="S_TKc"/>
    <property type="match status" value="1"/>
</dbReference>
<accession>A0ABN2W6N3</accession>
<feature type="region of interest" description="Disordered" evidence="5">
    <location>
        <begin position="246"/>
        <end position="293"/>
    </location>
</feature>
<dbReference type="PANTHER" id="PTHR43289:SF34">
    <property type="entry name" value="SERINE_THREONINE-PROTEIN KINASE YBDM-RELATED"/>
    <property type="match status" value="1"/>
</dbReference>
<feature type="region of interest" description="Disordered" evidence="5">
    <location>
        <begin position="317"/>
        <end position="443"/>
    </location>
</feature>
<evidence type="ECO:0000256" key="2">
    <source>
        <dbReference type="ARBA" id="ARBA00022741"/>
    </source>
</evidence>
<feature type="compositionally biased region" description="Gly residues" evidence="5">
    <location>
        <begin position="386"/>
        <end position="406"/>
    </location>
</feature>
<feature type="compositionally biased region" description="Basic and acidic residues" evidence="5">
    <location>
        <begin position="480"/>
        <end position="489"/>
    </location>
</feature>
<keyword evidence="1" id="KW-0808">Transferase</keyword>
<feature type="domain" description="Protein kinase" evidence="6">
    <location>
        <begin position="1"/>
        <end position="248"/>
    </location>
</feature>
<dbReference type="PROSITE" id="PS00108">
    <property type="entry name" value="PROTEIN_KINASE_ST"/>
    <property type="match status" value="1"/>
</dbReference>
<dbReference type="EMBL" id="BAAAPE010000012">
    <property type="protein sequence ID" value="GAA2085154.1"/>
    <property type="molecule type" value="Genomic_DNA"/>
</dbReference>
<evidence type="ECO:0000313" key="7">
    <source>
        <dbReference type="EMBL" id="GAA2085154.1"/>
    </source>
</evidence>
<dbReference type="InterPro" id="IPR011009">
    <property type="entry name" value="Kinase-like_dom_sf"/>
</dbReference>
<gene>
    <name evidence="7" type="ORF">GCM10009801_46710</name>
</gene>
<dbReference type="Gene3D" id="1.10.510.10">
    <property type="entry name" value="Transferase(Phosphotransferase) domain 1"/>
    <property type="match status" value="1"/>
</dbReference>
<comment type="caution">
    <text evidence="7">The sequence shown here is derived from an EMBL/GenBank/DDBJ whole genome shotgun (WGS) entry which is preliminary data.</text>
</comment>
<feature type="compositionally biased region" description="Low complexity" evidence="5">
    <location>
        <begin position="373"/>
        <end position="385"/>
    </location>
</feature>
<evidence type="ECO:0000256" key="1">
    <source>
        <dbReference type="ARBA" id="ARBA00022679"/>
    </source>
</evidence>
<evidence type="ECO:0000256" key="4">
    <source>
        <dbReference type="ARBA" id="ARBA00022840"/>
    </source>
</evidence>
<dbReference type="InterPro" id="IPR000719">
    <property type="entry name" value="Prot_kinase_dom"/>
</dbReference>
<protein>
    <recommendedName>
        <fullName evidence="6">Protein kinase domain-containing protein</fullName>
    </recommendedName>
</protein>
<feature type="compositionally biased region" description="Basic and acidic residues" evidence="5">
    <location>
        <begin position="362"/>
        <end position="371"/>
    </location>
</feature>
<reference evidence="7 8" key="1">
    <citation type="journal article" date="2019" name="Int. J. Syst. Evol. Microbiol.">
        <title>The Global Catalogue of Microorganisms (GCM) 10K type strain sequencing project: providing services to taxonomists for standard genome sequencing and annotation.</title>
        <authorList>
            <consortium name="The Broad Institute Genomics Platform"/>
            <consortium name="The Broad Institute Genome Sequencing Center for Infectious Disease"/>
            <person name="Wu L."/>
            <person name="Ma J."/>
        </authorList>
    </citation>
    <scope>NUCLEOTIDE SEQUENCE [LARGE SCALE GENOMIC DNA]</scope>
    <source>
        <strain evidence="7 8">JCM 15478</strain>
    </source>
</reference>
<feature type="compositionally biased region" description="Polar residues" evidence="5">
    <location>
        <begin position="589"/>
        <end position="598"/>
    </location>
</feature>
<evidence type="ECO:0000256" key="5">
    <source>
        <dbReference type="SAM" id="MobiDB-lite"/>
    </source>
</evidence>
<keyword evidence="4" id="KW-0067">ATP-binding</keyword>
<dbReference type="CDD" id="cd14014">
    <property type="entry name" value="STKc_PknB_like"/>
    <property type="match status" value="1"/>
</dbReference>
<evidence type="ECO:0000313" key="8">
    <source>
        <dbReference type="Proteomes" id="UP001500016"/>
    </source>
</evidence>
<evidence type="ECO:0000256" key="3">
    <source>
        <dbReference type="ARBA" id="ARBA00022777"/>
    </source>
</evidence>